<name>A0ABX1SF77_9PSEU</name>
<keyword evidence="4" id="KW-0862">Zinc</keyword>
<comment type="cofactor">
    <cofactor evidence="1">
        <name>Zn(2+)</name>
        <dbReference type="ChEBI" id="CHEBI:29105"/>
    </cofactor>
</comment>
<evidence type="ECO:0000256" key="1">
    <source>
        <dbReference type="ARBA" id="ARBA00001947"/>
    </source>
</evidence>
<keyword evidence="8" id="KW-0223">Dioxygenase</keyword>
<evidence type="ECO:0000256" key="4">
    <source>
        <dbReference type="ARBA" id="ARBA00022833"/>
    </source>
</evidence>
<dbReference type="InterPro" id="IPR004183">
    <property type="entry name" value="Xdiol_dOase_suB"/>
</dbReference>
<reference evidence="8 9" key="1">
    <citation type="submission" date="2020-04" db="EMBL/GenBank/DDBJ databases">
        <authorList>
            <person name="Klaysubun C."/>
            <person name="Duangmal K."/>
            <person name="Lipun K."/>
        </authorList>
    </citation>
    <scope>NUCLEOTIDE SEQUENCE [LARGE SCALE GENOMIC DNA]</scope>
    <source>
        <strain evidence="8 9">K10HN5</strain>
    </source>
</reference>
<keyword evidence="5 8" id="KW-0560">Oxidoreductase</keyword>
<evidence type="ECO:0000256" key="5">
    <source>
        <dbReference type="ARBA" id="ARBA00023002"/>
    </source>
</evidence>
<evidence type="ECO:0000256" key="2">
    <source>
        <dbReference type="ARBA" id="ARBA00007581"/>
    </source>
</evidence>
<dbReference type="EC" id="1.13.11.29" evidence="8"/>
<accession>A0ABX1SF77</accession>
<organism evidence="8 9">
    <name type="scientific">Pseudonocardia acidicola</name>
    <dbReference type="NCBI Taxonomy" id="2724939"/>
    <lineage>
        <taxon>Bacteria</taxon>
        <taxon>Bacillati</taxon>
        <taxon>Actinomycetota</taxon>
        <taxon>Actinomycetes</taxon>
        <taxon>Pseudonocardiales</taxon>
        <taxon>Pseudonocardiaceae</taxon>
        <taxon>Pseudonocardia</taxon>
    </lineage>
</organism>
<feature type="region of interest" description="Disordered" evidence="6">
    <location>
        <begin position="261"/>
        <end position="280"/>
    </location>
</feature>
<dbReference type="Proteomes" id="UP000820669">
    <property type="component" value="Unassembled WGS sequence"/>
</dbReference>
<dbReference type="PIRSF" id="PIRSF006157">
    <property type="entry name" value="Doxgns_DODA"/>
    <property type="match status" value="1"/>
</dbReference>
<evidence type="ECO:0000313" key="8">
    <source>
        <dbReference type="EMBL" id="NMH99557.1"/>
    </source>
</evidence>
<gene>
    <name evidence="8" type="primary">ygiD</name>
    <name evidence="8" type="ORF">HF526_19885</name>
</gene>
<dbReference type="Pfam" id="PF02900">
    <property type="entry name" value="LigB"/>
    <property type="match status" value="1"/>
</dbReference>
<evidence type="ECO:0000256" key="6">
    <source>
        <dbReference type="SAM" id="MobiDB-lite"/>
    </source>
</evidence>
<evidence type="ECO:0000313" key="9">
    <source>
        <dbReference type="Proteomes" id="UP000820669"/>
    </source>
</evidence>
<feature type="domain" description="Extradiol ring-cleavage dioxygenase class III enzyme subunit B" evidence="7">
    <location>
        <begin position="8"/>
        <end position="250"/>
    </location>
</feature>
<dbReference type="EMBL" id="JAAXLA010000038">
    <property type="protein sequence ID" value="NMH99557.1"/>
    <property type="molecule type" value="Genomic_DNA"/>
</dbReference>
<comment type="caution">
    <text evidence="8">The sequence shown here is derived from an EMBL/GenBank/DDBJ whole genome shotgun (WGS) entry which is preliminary data.</text>
</comment>
<evidence type="ECO:0000256" key="3">
    <source>
        <dbReference type="ARBA" id="ARBA00022723"/>
    </source>
</evidence>
<dbReference type="InterPro" id="IPR014436">
    <property type="entry name" value="Extradiol_dOase_DODA"/>
</dbReference>
<comment type="similarity">
    <text evidence="2">Belongs to the DODA-type extradiol aromatic ring-opening dioxygenase family.</text>
</comment>
<dbReference type="PANTHER" id="PTHR30096:SF0">
    <property type="entry name" value="4,5-DOPA DIOXYGENASE EXTRADIOL-LIKE PROTEIN"/>
    <property type="match status" value="1"/>
</dbReference>
<dbReference type="CDD" id="cd07363">
    <property type="entry name" value="45_DOPA_Dioxygenase"/>
    <property type="match status" value="1"/>
</dbReference>
<keyword evidence="9" id="KW-1185">Reference proteome</keyword>
<protein>
    <submittedName>
        <fullName evidence="8">4,5-DOPA dioxygenase extradiol</fullName>
        <ecNumber evidence="8">1.13.11.29</ecNumber>
    </submittedName>
</protein>
<keyword evidence="3" id="KW-0479">Metal-binding</keyword>
<dbReference type="PANTHER" id="PTHR30096">
    <property type="entry name" value="4,5-DOPA DIOXYGENASE EXTRADIOL-LIKE PROTEIN"/>
    <property type="match status" value="1"/>
</dbReference>
<dbReference type="NCBIfam" id="NF007914">
    <property type="entry name" value="PRK10628.1"/>
    <property type="match status" value="1"/>
</dbReference>
<sequence length="280" mass="29970">MPAAFIGHGSPMNAIEQNRYTESWRALGATMPRPRAIVVVSAHWYINATAVTAMPRPRTIHDFYGFPPELFAVDYPAQGAPEVAAELAEIVKPTWVGMDEDSWGLDHGTWSVLAHMFPQADIPVVQLSINGVKPFDYHLELGAKLASLRDSGVLVVGSGNVVHNLGGIDWRLTDTGFDWAQRFDEAAKEAMTSDPDAVLRLQNSPDFRAAVPTPDHFIPLLYLAGLAGASGRPADVLVDGYAYGSLSMTAYTLDLPGAGAHGSGPAGELPQDVPPDATNV</sequence>
<dbReference type="Gene3D" id="3.40.830.10">
    <property type="entry name" value="LigB-like"/>
    <property type="match status" value="1"/>
</dbReference>
<dbReference type="GO" id="GO:0050297">
    <property type="term" value="F:stizolobate synthase activity"/>
    <property type="evidence" value="ECO:0007669"/>
    <property type="project" value="UniProtKB-EC"/>
</dbReference>
<evidence type="ECO:0000259" key="7">
    <source>
        <dbReference type="Pfam" id="PF02900"/>
    </source>
</evidence>
<proteinExistence type="inferred from homology"/>
<dbReference type="SUPFAM" id="SSF53213">
    <property type="entry name" value="LigB-like"/>
    <property type="match status" value="1"/>
</dbReference>